<dbReference type="Proteomes" id="UP000521943">
    <property type="component" value="Unassembled WGS sequence"/>
</dbReference>
<name>A0A8H6MGC4_9AGAR</name>
<gene>
    <name evidence="1" type="ORF">DFP72DRAFT_872118</name>
</gene>
<dbReference type="AlphaFoldDB" id="A0A8H6MGC4"/>
<protein>
    <submittedName>
        <fullName evidence="1">Uncharacterized protein</fullName>
    </submittedName>
</protein>
<evidence type="ECO:0000313" key="2">
    <source>
        <dbReference type="Proteomes" id="UP000521943"/>
    </source>
</evidence>
<reference evidence="1 2" key="1">
    <citation type="submission" date="2020-07" db="EMBL/GenBank/DDBJ databases">
        <title>Comparative genomics of pyrophilous fungi reveals a link between fire events and developmental genes.</title>
        <authorList>
            <consortium name="DOE Joint Genome Institute"/>
            <person name="Steindorff A.S."/>
            <person name="Carver A."/>
            <person name="Calhoun S."/>
            <person name="Stillman K."/>
            <person name="Liu H."/>
            <person name="Lipzen A."/>
            <person name="Pangilinan J."/>
            <person name="Labutti K."/>
            <person name="Bruns T.D."/>
            <person name="Grigoriev I.V."/>
        </authorList>
    </citation>
    <scope>NUCLEOTIDE SEQUENCE [LARGE SCALE GENOMIC DNA]</scope>
    <source>
        <strain evidence="1 2">CBS 144469</strain>
    </source>
</reference>
<feature type="non-terminal residue" evidence="1">
    <location>
        <position position="163"/>
    </location>
</feature>
<proteinExistence type="predicted"/>
<evidence type="ECO:0000313" key="1">
    <source>
        <dbReference type="EMBL" id="KAF6764541.1"/>
    </source>
</evidence>
<sequence length="163" mass="17862">SISAQRRHPLRKLLTSAVVALPRTRAVPRHLHVPPPHALSCSFLDSTCRSDAVVVVHLVVQRAVEIVGASRSVHPSPPHVLRSLCTTHLEPTCFGIPALPTPTPWLRPPSHSTSRRLHPRHLPVSPTLAVGCLRLVRSTLVLRRRRVAAVVVVRIAPVVVRPP</sequence>
<organism evidence="1 2">
    <name type="scientific">Ephemerocybe angulata</name>
    <dbReference type="NCBI Taxonomy" id="980116"/>
    <lineage>
        <taxon>Eukaryota</taxon>
        <taxon>Fungi</taxon>
        <taxon>Dikarya</taxon>
        <taxon>Basidiomycota</taxon>
        <taxon>Agaricomycotina</taxon>
        <taxon>Agaricomycetes</taxon>
        <taxon>Agaricomycetidae</taxon>
        <taxon>Agaricales</taxon>
        <taxon>Agaricineae</taxon>
        <taxon>Psathyrellaceae</taxon>
        <taxon>Ephemerocybe</taxon>
    </lineage>
</organism>
<dbReference type="EMBL" id="JACGCI010000004">
    <property type="protein sequence ID" value="KAF6764541.1"/>
    <property type="molecule type" value="Genomic_DNA"/>
</dbReference>
<keyword evidence="2" id="KW-1185">Reference proteome</keyword>
<comment type="caution">
    <text evidence="1">The sequence shown here is derived from an EMBL/GenBank/DDBJ whole genome shotgun (WGS) entry which is preliminary data.</text>
</comment>
<accession>A0A8H6MGC4</accession>